<dbReference type="Gene3D" id="3.40.50.10260">
    <property type="entry name" value="YjeF N-terminal domain"/>
    <property type="match status" value="1"/>
</dbReference>
<protein>
    <recommendedName>
        <fullName evidence="19">Bifunctional NAD(P)H-hydrate repair enzyme</fullName>
    </recommendedName>
    <alternativeName>
        <fullName evidence="19">Nicotinamide nucleotide repair protein</fullName>
    </alternativeName>
    <domain>
        <recommendedName>
            <fullName evidence="19">ADP-dependent (S)-NAD(P)H-hydrate dehydratase</fullName>
            <ecNumber evidence="19">4.2.1.136</ecNumber>
        </recommendedName>
        <alternativeName>
            <fullName evidence="19">ADP-dependent NAD(P)HX dehydratase</fullName>
        </alternativeName>
    </domain>
    <domain>
        <recommendedName>
            <fullName evidence="19">NAD(P)H-hydrate epimerase</fullName>
            <ecNumber evidence="19">5.1.99.6</ecNumber>
        </recommendedName>
    </domain>
</protein>
<dbReference type="PROSITE" id="PS51383">
    <property type="entry name" value="YJEF_C_3"/>
    <property type="match status" value="1"/>
</dbReference>
<evidence type="ECO:0000313" key="22">
    <source>
        <dbReference type="EMBL" id="RCK52490.1"/>
    </source>
</evidence>
<evidence type="ECO:0000256" key="1">
    <source>
        <dbReference type="ARBA" id="ARBA00000013"/>
    </source>
</evidence>
<comment type="subunit">
    <text evidence="17">Homotetramer.</text>
</comment>
<dbReference type="InterPro" id="IPR030677">
    <property type="entry name" value="Nnr"/>
</dbReference>
<dbReference type="NCBIfam" id="TIGR00197">
    <property type="entry name" value="yjeF_nterm"/>
    <property type="match status" value="1"/>
</dbReference>
<dbReference type="GO" id="GO:0046496">
    <property type="term" value="P:nicotinamide nucleotide metabolic process"/>
    <property type="evidence" value="ECO:0007669"/>
    <property type="project" value="UniProtKB-UniRule"/>
</dbReference>
<dbReference type="EMBL" id="JPWH01000003">
    <property type="protein sequence ID" value="RCK52490.1"/>
    <property type="molecule type" value="Genomic_DNA"/>
</dbReference>
<comment type="caution">
    <text evidence="18">Lacks conserved residue(s) required for the propagation of feature annotation.</text>
</comment>
<dbReference type="InterPro" id="IPR004443">
    <property type="entry name" value="YjeF_N_dom"/>
</dbReference>
<dbReference type="InterPro" id="IPR000631">
    <property type="entry name" value="CARKD"/>
</dbReference>
<dbReference type="InterPro" id="IPR029056">
    <property type="entry name" value="Ribokinase-like"/>
</dbReference>
<dbReference type="Gene3D" id="3.40.1190.20">
    <property type="match status" value="1"/>
</dbReference>
<feature type="binding site" evidence="18">
    <location>
        <begin position="56"/>
        <end position="60"/>
    </location>
    <ligand>
        <name>(6S)-NADPHX</name>
        <dbReference type="ChEBI" id="CHEBI:64076"/>
    </ligand>
</feature>
<comment type="catalytic activity">
    <reaction evidence="2 18 19">
        <text>(6R)-NADPHX = (6S)-NADPHX</text>
        <dbReference type="Rhea" id="RHEA:32227"/>
        <dbReference type="ChEBI" id="CHEBI:64076"/>
        <dbReference type="ChEBI" id="CHEBI:64077"/>
        <dbReference type="EC" id="5.1.99.6"/>
    </reaction>
</comment>
<evidence type="ECO:0000256" key="3">
    <source>
        <dbReference type="ARBA" id="ARBA00006001"/>
    </source>
</evidence>
<proteinExistence type="inferred from homology"/>
<keyword evidence="11 18" id="KW-0413">Isomerase</keyword>
<feature type="binding site" evidence="17">
    <location>
        <position position="311"/>
    </location>
    <ligand>
        <name>(6S)-NADPHX</name>
        <dbReference type="ChEBI" id="CHEBI:64076"/>
    </ligand>
</feature>
<keyword evidence="5 18" id="KW-0479">Metal-binding</keyword>
<evidence type="ECO:0000256" key="13">
    <source>
        <dbReference type="ARBA" id="ARBA00023268"/>
    </source>
</evidence>
<evidence type="ECO:0000256" key="7">
    <source>
        <dbReference type="ARBA" id="ARBA00022840"/>
    </source>
</evidence>
<gene>
    <name evidence="18" type="primary">nnrE</name>
    <name evidence="17" type="synonym">nnrD</name>
    <name evidence="22" type="ORF">TH25_05455</name>
</gene>
<keyword evidence="10 17" id="KW-0520">NAD</keyword>
<dbReference type="CDD" id="cd01171">
    <property type="entry name" value="YXKO-related"/>
    <property type="match status" value="1"/>
</dbReference>
<evidence type="ECO:0000259" key="21">
    <source>
        <dbReference type="PROSITE" id="PS51385"/>
    </source>
</evidence>
<evidence type="ECO:0000256" key="2">
    <source>
        <dbReference type="ARBA" id="ARBA00000909"/>
    </source>
</evidence>
<comment type="similarity">
    <text evidence="4 19">In the C-terminal section; belongs to the NnrD/CARKD family.</text>
</comment>
<evidence type="ECO:0000256" key="16">
    <source>
        <dbReference type="ARBA" id="ARBA00049209"/>
    </source>
</evidence>
<dbReference type="InterPro" id="IPR017953">
    <property type="entry name" value="Carbohydrate_kinase_pred_CS"/>
</dbReference>
<dbReference type="PIRSF" id="PIRSF017184">
    <property type="entry name" value="Nnr"/>
    <property type="match status" value="1"/>
</dbReference>
<dbReference type="GO" id="GO:0052856">
    <property type="term" value="F:NAD(P)HX epimerase activity"/>
    <property type="evidence" value="ECO:0007669"/>
    <property type="project" value="UniProtKB-UniRule"/>
</dbReference>
<comment type="cofactor">
    <cofactor evidence="17">
        <name>Mg(2+)</name>
        <dbReference type="ChEBI" id="CHEBI:18420"/>
    </cofactor>
</comment>
<evidence type="ECO:0000256" key="11">
    <source>
        <dbReference type="ARBA" id="ARBA00023235"/>
    </source>
</evidence>
<dbReference type="Pfam" id="PF01256">
    <property type="entry name" value="Carb_kinase"/>
    <property type="match status" value="1"/>
</dbReference>
<dbReference type="PROSITE" id="PS01050">
    <property type="entry name" value="YJEF_C_2"/>
    <property type="match status" value="1"/>
</dbReference>
<dbReference type="HAMAP" id="MF_01965">
    <property type="entry name" value="NADHX_dehydratase"/>
    <property type="match status" value="1"/>
</dbReference>
<comment type="caution">
    <text evidence="22">The sequence shown here is derived from an EMBL/GenBank/DDBJ whole genome shotgun (WGS) entry which is preliminary data.</text>
</comment>
<dbReference type="HAMAP" id="MF_01966">
    <property type="entry name" value="NADHX_epimerase"/>
    <property type="match status" value="1"/>
</dbReference>
<evidence type="ECO:0000256" key="9">
    <source>
        <dbReference type="ARBA" id="ARBA00022958"/>
    </source>
</evidence>
<comment type="cofactor">
    <cofactor evidence="18 19">
        <name>K(+)</name>
        <dbReference type="ChEBI" id="CHEBI:29103"/>
    </cofactor>
    <text evidence="18 19">Binds 1 potassium ion per subunit.</text>
</comment>
<keyword evidence="13" id="KW-0511">Multifunctional enzyme</keyword>
<dbReference type="GO" id="GO:0005524">
    <property type="term" value="F:ATP binding"/>
    <property type="evidence" value="ECO:0007669"/>
    <property type="project" value="UniProtKB-UniRule"/>
</dbReference>
<dbReference type="Proteomes" id="UP000252517">
    <property type="component" value="Unassembled WGS sequence"/>
</dbReference>
<name>A0A367XH76_9PROT</name>
<comment type="catalytic activity">
    <reaction evidence="15 17 19">
        <text>(6S)-NADHX + ADP = AMP + phosphate + NADH + H(+)</text>
        <dbReference type="Rhea" id="RHEA:32223"/>
        <dbReference type="ChEBI" id="CHEBI:15378"/>
        <dbReference type="ChEBI" id="CHEBI:43474"/>
        <dbReference type="ChEBI" id="CHEBI:57945"/>
        <dbReference type="ChEBI" id="CHEBI:64074"/>
        <dbReference type="ChEBI" id="CHEBI:456215"/>
        <dbReference type="ChEBI" id="CHEBI:456216"/>
        <dbReference type="EC" id="4.2.1.136"/>
    </reaction>
</comment>
<feature type="binding site" evidence="18">
    <location>
        <position position="153"/>
    </location>
    <ligand>
        <name>K(+)</name>
        <dbReference type="ChEBI" id="CHEBI:29103"/>
    </ligand>
</feature>
<organism evidence="22 23">
    <name type="scientific">Thalassospira profundimaris</name>
    <dbReference type="NCBI Taxonomy" id="502049"/>
    <lineage>
        <taxon>Bacteria</taxon>
        <taxon>Pseudomonadati</taxon>
        <taxon>Pseudomonadota</taxon>
        <taxon>Alphaproteobacteria</taxon>
        <taxon>Rhodospirillales</taxon>
        <taxon>Thalassospiraceae</taxon>
        <taxon>Thalassospira</taxon>
    </lineage>
</organism>
<evidence type="ECO:0000256" key="15">
    <source>
        <dbReference type="ARBA" id="ARBA00048238"/>
    </source>
</evidence>
<feature type="binding site" evidence="17">
    <location>
        <position position="424"/>
    </location>
    <ligand>
        <name>AMP</name>
        <dbReference type="ChEBI" id="CHEBI:456215"/>
    </ligand>
</feature>
<keyword evidence="7 17" id="KW-0067">ATP-binding</keyword>
<dbReference type="RefSeq" id="WP_114087370.1">
    <property type="nucleotide sequence ID" value="NZ_JPWH01000003.1"/>
</dbReference>
<feature type="binding site" evidence="18">
    <location>
        <begin position="121"/>
        <end position="127"/>
    </location>
    <ligand>
        <name>(6S)-NADPHX</name>
        <dbReference type="ChEBI" id="CHEBI:64076"/>
    </ligand>
</feature>
<dbReference type="PANTHER" id="PTHR12592:SF0">
    <property type="entry name" value="ATP-DEPENDENT (S)-NAD(P)H-HYDRATE DEHYDRATASE"/>
    <property type="match status" value="1"/>
</dbReference>
<evidence type="ECO:0000256" key="4">
    <source>
        <dbReference type="ARBA" id="ARBA00009524"/>
    </source>
</evidence>
<dbReference type="AlphaFoldDB" id="A0A367XH76"/>
<reference evidence="22 23" key="1">
    <citation type="submission" date="2014-07" db="EMBL/GenBank/DDBJ databases">
        <title>Draft genome sequence of Thalassospira profundimaris S25-3-2.</title>
        <authorList>
            <person name="Lai Q."/>
            <person name="Shao Z."/>
        </authorList>
    </citation>
    <scope>NUCLEOTIDE SEQUENCE [LARGE SCALE GENOMIC DNA]</scope>
    <source>
        <strain evidence="22 23">S25-3-2</strain>
    </source>
</reference>
<dbReference type="PANTHER" id="PTHR12592">
    <property type="entry name" value="ATP-DEPENDENT (S)-NAD(P)H-HYDRATE DEHYDRATASE FAMILY MEMBER"/>
    <property type="match status" value="1"/>
</dbReference>
<evidence type="ECO:0000256" key="19">
    <source>
        <dbReference type="PIRNR" id="PIRNR017184"/>
    </source>
</evidence>
<feature type="domain" description="YjeF C-terminal" evidence="20">
    <location>
        <begin position="217"/>
        <end position="479"/>
    </location>
</feature>
<evidence type="ECO:0000256" key="10">
    <source>
        <dbReference type="ARBA" id="ARBA00023027"/>
    </source>
</evidence>
<comment type="catalytic activity">
    <reaction evidence="16 17 19">
        <text>(6S)-NADPHX + ADP = AMP + phosphate + NADPH + H(+)</text>
        <dbReference type="Rhea" id="RHEA:32235"/>
        <dbReference type="ChEBI" id="CHEBI:15378"/>
        <dbReference type="ChEBI" id="CHEBI:43474"/>
        <dbReference type="ChEBI" id="CHEBI:57783"/>
        <dbReference type="ChEBI" id="CHEBI:64076"/>
        <dbReference type="ChEBI" id="CHEBI:456215"/>
        <dbReference type="ChEBI" id="CHEBI:456216"/>
        <dbReference type="EC" id="4.2.1.136"/>
    </reaction>
</comment>
<evidence type="ECO:0000256" key="5">
    <source>
        <dbReference type="ARBA" id="ARBA00022723"/>
    </source>
</evidence>
<dbReference type="OrthoDB" id="9806925at2"/>
<feature type="binding site" evidence="18">
    <location>
        <position position="57"/>
    </location>
    <ligand>
        <name>K(+)</name>
        <dbReference type="ChEBI" id="CHEBI:29103"/>
    </ligand>
</feature>
<dbReference type="EC" id="4.2.1.136" evidence="19"/>
<comment type="similarity">
    <text evidence="18">Belongs to the NnrE/AIBP family.</text>
</comment>
<dbReference type="SUPFAM" id="SSF53613">
    <property type="entry name" value="Ribokinase-like"/>
    <property type="match status" value="1"/>
</dbReference>
<comment type="catalytic activity">
    <reaction evidence="1 18 19">
        <text>(6R)-NADHX = (6S)-NADHX</text>
        <dbReference type="Rhea" id="RHEA:32215"/>
        <dbReference type="ChEBI" id="CHEBI:64074"/>
        <dbReference type="ChEBI" id="CHEBI:64075"/>
        <dbReference type="EC" id="5.1.99.6"/>
    </reaction>
</comment>
<keyword evidence="9 18" id="KW-0630">Potassium</keyword>
<comment type="function">
    <text evidence="18">Catalyzes the epimerization of the S- and R-forms of NAD(P)HX, a damaged form of NAD(P)H that is a result of enzymatic or heat-dependent hydration. This is a prerequisite for the S-specific NAD(P)H-hydrate dehydratase to allow the repair of both epimers of NAD(P)HX.</text>
</comment>
<evidence type="ECO:0000256" key="6">
    <source>
        <dbReference type="ARBA" id="ARBA00022741"/>
    </source>
</evidence>
<evidence type="ECO:0000256" key="12">
    <source>
        <dbReference type="ARBA" id="ARBA00023239"/>
    </source>
</evidence>
<keyword evidence="12 17" id="KW-0456">Lyase</keyword>
<evidence type="ECO:0000259" key="20">
    <source>
        <dbReference type="PROSITE" id="PS51383"/>
    </source>
</evidence>
<feature type="binding site" evidence="17">
    <location>
        <position position="425"/>
    </location>
    <ligand>
        <name>(6S)-NADPHX</name>
        <dbReference type="ChEBI" id="CHEBI:64076"/>
    </ligand>
</feature>
<feature type="binding site" evidence="17">
    <location>
        <position position="251"/>
    </location>
    <ligand>
        <name>(6S)-NADPHX</name>
        <dbReference type="ChEBI" id="CHEBI:64076"/>
    </ligand>
</feature>
<comment type="function">
    <text evidence="17">Catalyzes the dehydration of the S-form of NAD(P)HX at the expense of ADP, which is converted to AMP. Together with NAD(P)HX epimerase, which catalyzes the epimerization of the S- and R-forms, the enzyme allows the repair of both epimers of NAD(P)HX, a damaged form of NAD(P)H that is a result of enzymatic or heat-dependent hydration.</text>
</comment>
<comment type="similarity">
    <text evidence="17">Belongs to the NnrD/CARKD family.</text>
</comment>
<feature type="binding site" evidence="17">
    <location>
        <position position="362"/>
    </location>
    <ligand>
        <name>(6S)-NADPHX</name>
        <dbReference type="ChEBI" id="CHEBI:64076"/>
    </ligand>
</feature>
<feature type="domain" description="YjeF N-terminal" evidence="21">
    <location>
        <begin position="10"/>
        <end position="207"/>
    </location>
</feature>
<sequence length="489" mass="51129">MQEILTVAQMYEADRRTIESGVRGEILMENAGQAVSDEIVKRFSPRAVSVLCGPGNNGGDGFVIARLLRDQGWNVRVGLLGDVEKLAGDARIHAEKWSGIVERLSPAMLVGADLVVDCIFGAGLSRDIEGDLAVLVTAINECPAAVVAVDMPSGTDGTTGQIRGVAVDADFTVSFCRPKPGHYLLPGKDLCGQCIIRDIGISADIVGSLAPDIFINTPEIWESYIPWPANSGHKYQRGHVLAVGGTHATGAVRLAARAARRAGAGLLTVLAEPAALSLYAQDAPGVMVAPMAKFEELMQDPRHNAVLIGPGAGVGDETRKRVIHALHAARACVLDADALTSFADDPSTLFFAVQGATVMTPHEGEFARLFDNLAGDKLSRARAAAKRSGSVVILKGTDSIVAAPDGRAVINDVFAPWLATAGSGDVLAGLVTGLLAQGMPAFEAAAMAVWLHAQAGQAFGPGLIAEDIPDALPGLLARLWQRKAHGVVM</sequence>
<dbReference type="GO" id="GO:0110051">
    <property type="term" value="P:metabolite repair"/>
    <property type="evidence" value="ECO:0007669"/>
    <property type="project" value="TreeGrafter"/>
</dbReference>
<evidence type="ECO:0000256" key="8">
    <source>
        <dbReference type="ARBA" id="ARBA00022857"/>
    </source>
</evidence>
<comment type="similarity">
    <text evidence="3 19">In the N-terminal section; belongs to the NnrE/AIBP family.</text>
</comment>
<accession>A0A367XH76</accession>
<dbReference type="PROSITE" id="PS51385">
    <property type="entry name" value="YJEF_N"/>
    <property type="match status" value="1"/>
</dbReference>
<evidence type="ECO:0000256" key="18">
    <source>
        <dbReference type="HAMAP-Rule" id="MF_01966"/>
    </source>
</evidence>
<dbReference type="NCBIfam" id="TIGR00196">
    <property type="entry name" value="yjeF_cterm"/>
    <property type="match status" value="1"/>
</dbReference>
<evidence type="ECO:0000256" key="14">
    <source>
        <dbReference type="ARBA" id="ARBA00025153"/>
    </source>
</evidence>
<comment type="function">
    <text evidence="14 19">Bifunctional enzyme that catalyzes the epimerization of the S- and R-forms of NAD(P)HX and the dehydration of the S-form of NAD(P)HX at the expense of ADP, which is converted to AMP. This allows the repair of both epimers of NAD(P)HX, a damaged form of NAD(P)H that is a result of enzymatic or heat-dependent hydration.</text>
</comment>
<feature type="binding site" evidence="18">
    <location>
        <position position="117"/>
    </location>
    <ligand>
        <name>K(+)</name>
        <dbReference type="ChEBI" id="CHEBI:29103"/>
    </ligand>
</feature>
<dbReference type="InterPro" id="IPR036652">
    <property type="entry name" value="YjeF_N_dom_sf"/>
</dbReference>
<keyword evidence="6 17" id="KW-0547">Nucleotide-binding</keyword>
<dbReference type="EC" id="5.1.99.6" evidence="19"/>
<dbReference type="SUPFAM" id="SSF64153">
    <property type="entry name" value="YjeF N-terminal domain-like"/>
    <property type="match status" value="1"/>
</dbReference>
<feature type="binding site" evidence="17">
    <location>
        <begin position="395"/>
        <end position="399"/>
    </location>
    <ligand>
        <name>AMP</name>
        <dbReference type="ChEBI" id="CHEBI:456215"/>
    </ligand>
</feature>
<evidence type="ECO:0000313" key="23">
    <source>
        <dbReference type="Proteomes" id="UP000252517"/>
    </source>
</evidence>
<feature type="binding site" evidence="18">
    <location>
        <position position="150"/>
    </location>
    <ligand>
        <name>(6S)-NADPHX</name>
        <dbReference type="ChEBI" id="CHEBI:64076"/>
    </ligand>
</feature>
<dbReference type="GO" id="GO:0046872">
    <property type="term" value="F:metal ion binding"/>
    <property type="evidence" value="ECO:0007669"/>
    <property type="project" value="UniProtKB-UniRule"/>
</dbReference>
<evidence type="ECO:0000256" key="17">
    <source>
        <dbReference type="HAMAP-Rule" id="MF_01965"/>
    </source>
</evidence>
<dbReference type="GO" id="GO:0052855">
    <property type="term" value="F:ADP-dependent NAD(P)H-hydrate dehydratase activity"/>
    <property type="evidence" value="ECO:0007669"/>
    <property type="project" value="UniProtKB-UniRule"/>
</dbReference>
<keyword evidence="8 17" id="KW-0521">NADP</keyword>
<dbReference type="Pfam" id="PF03853">
    <property type="entry name" value="YjeF_N"/>
    <property type="match status" value="1"/>
</dbReference>